<keyword evidence="4" id="KW-0677">Repeat</keyword>
<dbReference type="Pfam" id="PF17966">
    <property type="entry name" value="Muc_B2"/>
    <property type="match status" value="4"/>
</dbReference>
<gene>
    <name evidence="8" type="ORF">R55214_HHFBAMCI_01111</name>
</gene>
<sequence length="1024" mass="110159">MEKRFKMYKSGKLWITAAATTGIFAVGMLNQTVSADEKSATGNATLGSVKDTATKKQLSNLAVTMNTNDGTLMSNGSTVHLQDQSPHIDSINLSFTLTQDGSLTPGTQIKIPVEISNNSYALPGSAISSGSPLVIKNVGTVEYQTDDHFGATGYYTLTIGDQFDQTVGKNVAVSLVESPSPSAALVAADSSKNIVINIGDSQFNFVPAKRQYAKDDQNFKSGDFAYSASANTVNTGTTIQDSNYLNNMLESNGKTPGNTNIPSGNLINIQRVQTSGSSITNIFPDNYLGSHTLKISEDGKYVVSGDNSVDYNFSAGSGITNLIQLPNNSTNDEIIVALNKAGKHSGVIIYNDNGTYTLAYNLGNLTGEGAYTYHDLYTNDDAATVANQAQEIKRSSDLNDQLNQIISKLNVVNYEMQSGYEFSDSSIVNRLSGQSTLYSVNEDGTNSIVSNSTFEASTTPSNARSEGQSKITVHYIDQQGKEISTQQYSYGYPSGSNISSQSPDFSATPENIKGYTLITNKSLFPSDMKHYLTISEDIAFSAQDQDFYYVYQKNAPTVTTDTKTVNETVHYQYADGTKAADDYVATPITFTRSVSTDAVTGEKTYGAWTADQSFAAVTSPTLKGYTPDQTSIAAQNVTPDSSDLVYTVKYTKEAPTVTTDTKTVNETVHYQYADGTKAADDYVATPITFTRSVSTDAVTGEKTYGNWTADQSFTAVTSPTLKGYTADQTSIAAQNVTPDSSDLVYTVKYTKDAPTVTTDTKTVNETVHYQYADGTKAADDYVATPITFTRSVSTDAVTGEKTYGNWTADQSFTAVTSPTLKGYTADQTSIAAQNVTPDSSDLVYTVKYTKDAPTVTTDTKTVNETVHYQYADGTKAADDYVATPITFTRSVSTDAVTGEKTYGAWTADQSFAAVTSPTLKGYTADQTSIAAQNVTPDSSDLVYTVKYTKDAPKETTTVTTDSHDGNTVTSNQIDKVVNPQSDTNHVLPNTGLRTERNKPNSNFLFALIASFAGLGIFSPRKRKK</sequence>
<feature type="transmembrane region" description="Helical" evidence="6">
    <location>
        <begin position="1003"/>
        <end position="1019"/>
    </location>
</feature>
<dbReference type="InterPro" id="IPR022263">
    <property type="entry name" value="KxYKxGKxW"/>
</dbReference>
<evidence type="ECO:0000313" key="8">
    <source>
        <dbReference type="EMBL" id="CAK1247221.1"/>
    </source>
</evidence>
<keyword evidence="3" id="KW-0732">Signal</keyword>
<evidence type="ECO:0000256" key="2">
    <source>
        <dbReference type="ARBA" id="ARBA00022525"/>
    </source>
</evidence>
<keyword evidence="6" id="KW-0812">Transmembrane</keyword>
<dbReference type="InterPro" id="IPR041495">
    <property type="entry name" value="Mub_B2"/>
</dbReference>
<evidence type="ECO:0000256" key="4">
    <source>
        <dbReference type="ARBA" id="ARBA00022737"/>
    </source>
</evidence>
<evidence type="ECO:0000256" key="5">
    <source>
        <dbReference type="ARBA" id="ARBA00023088"/>
    </source>
</evidence>
<keyword evidence="5" id="KW-0572">Peptidoglycan-anchor</keyword>
<organism evidence="8 9">
    <name type="scientific">Fructobacillus evanidus</name>
    <dbReference type="NCBI Taxonomy" id="3064281"/>
    <lineage>
        <taxon>Bacteria</taxon>
        <taxon>Bacillati</taxon>
        <taxon>Bacillota</taxon>
        <taxon>Bacilli</taxon>
        <taxon>Lactobacillales</taxon>
        <taxon>Lactobacillaceae</taxon>
        <taxon>Fructobacillus</taxon>
    </lineage>
</organism>
<proteinExistence type="predicted"/>
<dbReference type="Proteomes" id="UP001314166">
    <property type="component" value="Unassembled WGS sequence"/>
</dbReference>
<comment type="caution">
    <text evidence="8">The sequence shown here is derived from an EMBL/GenBank/DDBJ whole genome shotgun (WGS) entry which is preliminary data.</text>
</comment>
<accession>A0ABN9YXE9</accession>
<dbReference type="Gene3D" id="3.10.20.320">
    <property type="entry name" value="Putative peptidoglycan bound protein (lpxtg motif)"/>
    <property type="match status" value="1"/>
</dbReference>
<dbReference type="Gene3D" id="2.60.40.4300">
    <property type="match status" value="4"/>
</dbReference>
<dbReference type="InterPro" id="IPR019931">
    <property type="entry name" value="LPXTG_anchor"/>
</dbReference>
<evidence type="ECO:0000256" key="6">
    <source>
        <dbReference type="SAM" id="Phobius"/>
    </source>
</evidence>
<evidence type="ECO:0000256" key="1">
    <source>
        <dbReference type="ARBA" id="ARBA00022512"/>
    </source>
</evidence>
<keyword evidence="6" id="KW-0472">Membrane</keyword>
<keyword evidence="6" id="KW-1133">Transmembrane helix</keyword>
<protein>
    <submittedName>
        <fullName evidence="8">DEv-IgG fold (ClfA)</fullName>
    </submittedName>
</protein>
<reference evidence="8 9" key="1">
    <citation type="submission" date="2023-10" db="EMBL/GenBank/DDBJ databases">
        <authorList>
            <person name="Botero Cardona J."/>
        </authorList>
    </citation>
    <scope>NUCLEOTIDE SEQUENCE [LARGE SCALE GENOMIC DNA]</scope>
    <source>
        <strain evidence="8 9">R-55214</strain>
    </source>
</reference>
<dbReference type="RefSeq" id="WP_338348537.1">
    <property type="nucleotide sequence ID" value="NZ_CAUZMB010000006.1"/>
</dbReference>
<dbReference type="Pfam" id="PF06458">
    <property type="entry name" value="MucBP"/>
    <property type="match status" value="1"/>
</dbReference>
<name>A0ABN9YXE9_9LACO</name>
<dbReference type="PROSITE" id="PS50847">
    <property type="entry name" value="GRAM_POS_ANCHORING"/>
    <property type="match status" value="1"/>
</dbReference>
<keyword evidence="1" id="KW-0134">Cell wall</keyword>
<evidence type="ECO:0000256" key="3">
    <source>
        <dbReference type="ARBA" id="ARBA00022729"/>
    </source>
</evidence>
<dbReference type="EMBL" id="CAUZMB010000006">
    <property type="protein sequence ID" value="CAK1247221.1"/>
    <property type="molecule type" value="Genomic_DNA"/>
</dbReference>
<dbReference type="InterPro" id="IPR009459">
    <property type="entry name" value="MucBP_dom"/>
</dbReference>
<keyword evidence="9" id="KW-1185">Reference proteome</keyword>
<dbReference type="Pfam" id="PF19258">
    <property type="entry name" value="KxYKxGKxW_sig"/>
    <property type="match status" value="1"/>
</dbReference>
<feature type="domain" description="Gram-positive cocci surface proteins LPxTG" evidence="7">
    <location>
        <begin position="987"/>
        <end position="1024"/>
    </location>
</feature>
<dbReference type="NCBIfam" id="TIGR03715">
    <property type="entry name" value="KxYKxGKxW"/>
    <property type="match status" value="1"/>
</dbReference>
<evidence type="ECO:0000313" key="9">
    <source>
        <dbReference type="Proteomes" id="UP001314166"/>
    </source>
</evidence>
<keyword evidence="2" id="KW-0964">Secreted</keyword>
<evidence type="ECO:0000259" key="7">
    <source>
        <dbReference type="PROSITE" id="PS50847"/>
    </source>
</evidence>